<keyword evidence="6" id="KW-0851">Voltage-gated channel</keyword>
<dbReference type="InterPro" id="IPR027359">
    <property type="entry name" value="Volt_channel_dom_sf"/>
</dbReference>
<dbReference type="InterPro" id="IPR003968">
    <property type="entry name" value="K_chnl_volt-dep_Kv"/>
</dbReference>
<feature type="region of interest" description="Disordered" evidence="12">
    <location>
        <begin position="762"/>
        <end position="827"/>
    </location>
</feature>
<keyword evidence="4 13" id="KW-0812">Transmembrane</keyword>
<feature type="region of interest" description="Disordered" evidence="12">
    <location>
        <begin position="1418"/>
        <end position="1448"/>
    </location>
</feature>
<dbReference type="GO" id="GO:0008076">
    <property type="term" value="C:voltage-gated potassium channel complex"/>
    <property type="evidence" value="ECO:0007669"/>
    <property type="project" value="InterPro"/>
</dbReference>
<feature type="region of interest" description="Disordered" evidence="12">
    <location>
        <begin position="1323"/>
        <end position="1357"/>
    </location>
</feature>
<evidence type="ECO:0000256" key="8">
    <source>
        <dbReference type="ARBA" id="ARBA00022989"/>
    </source>
</evidence>
<dbReference type="PRINTS" id="PR01498">
    <property type="entry name" value="SHAWCHANNEL"/>
</dbReference>
<dbReference type="InterPro" id="IPR000210">
    <property type="entry name" value="BTB/POZ_dom"/>
</dbReference>
<dbReference type="FunFam" id="1.20.120.350:FF:000091">
    <property type="entry name" value="Predicted protein"/>
    <property type="match status" value="1"/>
</dbReference>
<dbReference type="Pfam" id="PF02214">
    <property type="entry name" value="BTB_2"/>
    <property type="match status" value="1"/>
</dbReference>
<dbReference type="Gene3D" id="1.20.120.350">
    <property type="entry name" value="Voltage-gated potassium channels. Chain C"/>
    <property type="match status" value="1"/>
</dbReference>
<proteinExistence type="predicted"/>
<sequence length="1478" mass="164355">MSLKETRRSSPEDLRASDKVVINVGGIRHETYTATLKNIPDTRLYWITENKTQLPEYDPNTNEYFFDRHPTVFAQILNFYRTGKLHCPHDVCGPLFEEELAFWGIDELQVESCCWLNYKKHREAQANLDTLDGDDSDRDSLSDMDMTVYGLVADSIRNRNRSFWKRYQPKVWTTFEEPYSSRLAQVIAFATLMLILTSVVVFCLESMPYFANKNSRQFQALYITDIICVAWFTLEFIIRLIFCPRKVQFFKKPMNWIDFGAIVPFYLDLFISESNIKTIVVLRVVRLIRVFRIFKLSRHSYGLQILGHTLKSSCSELFLLAFFLSIGVVIFSSIIYYAEKDIPKTKFTTIPESFWWAVVTMTTLGYGDMAPESWEGKIVGSFCAISGVLMIALPVPVIVNNFSLYYSHAKARLKLPRRKRPLIIGAANALKVAQSFVTQSGPKLPDHVVEQVETQGQDDSEREEVVCSGSRTRWSPHSSFRSTPGSSPLGRRRVHSPNSAATPPFVRNSLLSSARASRNVLAVPEGVRIEMEMEERNPSCRIALDNGSLQATSNTAEFQQTSSSGNCAVNENLDQSTSVLPAANSTSMVKRELDCSPSDVKAASETSQRSNSSAHSISMDSSQGSPKLNQRGRMGRRGSLYVVGFTAKHWQNKALKKNKRTQAGQTGSGSRRASVATSTEKRRSSSAFDVSPSYSVKKDTGEGSDLSASSSPKKIAHTDSQISMQEGEGKSSKGNQTDVENVLQDDTNGNVSLEHRAISASEFAKGQTAEQSRFKPSSSNSGKLREAYNKATPMSVSTESNDSSSRVSDDSLTINDRHRQRRGSSPLVRQRAVFTFDISDKTVQVDSCVGGQDVSTVNRKVPTGRPHEDNSFSLSPLLEQTNEVGGEIEIRVPKRTSEMRRKSCIPAIATERKTSVRKSKGQSFLPNGYVNSSYHHDEEDKHLSIKAPHSAPRNVNAAISDSVASRTLIEPHPVYMTPQEQTFPPAVLSSHGPPFYTEAKSFGQYSGSPQIQVTSNSDLNLPSISEEHVIQNTKARGVDANELQPPSSLPRPNSLPNWPRELVRPVAIHRPYSDSLYVSHTGAYGFPIEHIARSSLGNIQQPVGFQDHVSPVVNQNEYRGHLTGRNIFASFEQQRTLSEADLNVRLAQRRQGQFLYIHVPETPIIANGNLGMSDVRDRVRIPDTSRKERSRSKSYNREHAGSPFFQRTESISSPDLHSMNGLLASGEPDPIFANGRYQSPSDLHQKRSPEDSKSHSFKSTQRNASLSTNKAPTRDLSIPKCPQNVAVAQFIDPHCNNFARTRSSSWGGSSTVVKGHVVGRGENATSVRSERTDRQLASNGHEALQQRDSNRHTVSNRQRARAIFVGDSGIDSVNSSTTSITHSLEFDGEGHKERKESLVGLNTARIDILNPIHESETEISESVAMENSRNSASGPPPSTTTVDLNTTKQVPKNAEVKLHGSRMSRYLSNPDLYESSLV</sequence>
<feature type="region of interest" description="Disordered" evidence="12">
    <location>
        <begin position="579"/>
        <end position="633"/>
    </location>
</feature>
<dbReference type="GO" id="GO:0005251">
    <property type="term" value="F:delayed rectifier potassium channel activity"/>
    <property type="evidence" value="ECO:0007669"/>
    <property type="project" value="TreeGrafter"/>
</dbReference>
<feature type="compositionally biased region" description="Polar residues" evidence="12">
    <location>
        <begin position="685"/>
        <end position="694"/>
    </location>
</feature>
<keyword evidence="9" id="KW-0406">Ion transport</keyword>
<dbReference type="SMART" id="SM00225">
    <property type="entry name" value="BTB"/>
    <property type="match status" value="1"/>
</dbReference>
<feature type="transmembrane region" description="Helical" evidence="13">
    <location>
        <begin position="378"/>
        <end position="399"/>
    </location>
</feature>
<evidence type="ECO:0000259" key="14">
    <source>
        <dbReference type="SMART" id="SM00225"/>
    </source>
</evidence>
<evidence type="ECO:0000256" key="10">
    <source>
        <dbReference type="ARBA" id="ARBA00023136"/>
    </source>
</evidence>
<reference evidence="15" key="1">
    <citation type="journal article" date="2023" name="G3 (Bethesda)">
        <title>Whole genome assembly and annotation of the endangered Caribbean coral Acropora cervicornis.</title>
        <authorList>
            <person name="Selwyn J.D."/>
            <person name="Vollmer S.V."/>
        </authorList>
    </citation>
    <scope>NUCLEOTIDE SEQUENCE</scope>
    <source>
        <strain evidence="15">K2</strain>
    </source>
</reference>
<dbReference type="InterPro" id="IPR011333">
    <property type="entry name" value="SKP1/BTB/POZ_sf"/>
</dbReference>
<feature type="compositionally biased region" description="Polar residues" evidence="12">
    <location>
        <begin position="706"/>
        <end position="724"/>
    </location>
</feature>
<name>A0AAD9QXY2_ACRCE</name>
<evidence type="ECO:0000256" key="11">
    <source>
        <dbReference type="ARBA" id="ARBA00023303"/>
    </source>
</evidence>
<keyword evidence="11" id="KW-0407">Ion channel</keyword>
<feature type="compositionally biased region" description="Basic and acidic residues" evidence="12">
    <location>
        <begin position="1176"/>
        <end position="1187"/>
    </location>
</feature>
<comment type="caution">
    <text evidence="15">The sequence shown here is derived from an EMBL/GenBank/DDBJ whole genome shotgun (WGS) entry which is preliminary data.</text>
</comment>
<feature type="transmembrane region" description="Helical" evidence="13">
    <location>
        <begin position="186"/>
        <end position="210"/>
    </location>
</feature>
<dbReference type="Proteomes" id="UP001249851">
    <property type="component" value="Unassembled WGS sequence"/>
</dbReference>
<keyword evidence="10 13" id="KW-0472">Membrane</keyword>
<feature type="compositionally biased region" description="Polar residues" evidence="12">
    <location>
        <begin position="469"/>
        <end position="486"/>
    </location>
</feature>
<dbReference type="PRINTS" id="PR00169">
    <property type="entry name" value="KCHANNEL"/>
</dbReference>
<evidence type="ECO:0000256" key="7">
    <source>
        <dbReference type="ARBA" id="ARBA00022958"/>
    </source>
</evidence>
<keyword evidence="2" id="KW-0813">Transport</keyword>
<feature type="transmembrane region" description="Helical" evidence="13">
    <location>
        <begin position="317"/>
        <end position="338"/>
    </location>
</feature>
<feature type="compositionally biased region" description="Basic and acidic residues" evidence="12">
    <location>
        <begin position="934"/>
        <end position="943"/>
    </location>
</feature>
<keyword evidence="5" id="KW-0631">Potassium channel</keyword>
<accession>A0AAD9QXY2</accession>
<keyword evidence="3" id="KW-0633">Potassium transport</keyword>
<feature type="compositionally biased region" description="Polar residues" evidence="12">
    <location>
        <begin position="579"/>
        <end position="588"/>
    </location>
</feature>
<feature type="region of interest" description="Disordered" evidence="12">
    <location>
        <begin position="452"/>
        <end position="506"/>
    </location>
</feature>
<comment type="subcellular location">
    <subcellularLocation>
        <location evidence="1">Membrane</location>
        <topology evidence="1">Multi-pass membrane protein</topology>
    </subcellularLocation>
</comment>
<dbReference type="InterPro" id="IPR003974">
    <property type="entry name" value="K_chnl_volt-dep_Kv3"/>
</dbReference>
<feature type="region of interest" description="Disordered" evidence="12">
    <location>
        <begin position="652"/>
        <end position="736"/>
    </location>
</feature>
<dbReference type="FunFam" id="1.10.287.70:FF:000002">
    <property type="entry name" value="Potassium voltage-gated channel subfamily a member"/>
    <property type="match status" value="1"/>
</dbReference>
<dbReference type="Pfam" id="PF00520">
    <property type="entry name" value="Ion_trans"/>
    <property type="match status" value="1"/>
</dbReference>
<dbReference type="SUPFAM" id="SSF81324">
    <property type="entry name" value="Voltage-gated potassium channels"/>
    <property type="match status" value="1"/>
</dbReference>
<evidence type="ECO:0000256" key="6">
    <source>
        <dbReference type="ARBA" id="ARBA00022882"/>
    </source>
</evidence>
<dbReference type="PANTHER" id="PTHR11537">
    <property type="entry name" value="VOLTAGE-GATED POTASSIUM CHANNEL"/>
    <property type="match status" value="1"/>
</dbReference>
<evidence type="ECO:0000256" key="9">
    <source>
        <dbReference type="ARBA" id="ARBA00023065"/>
    </source>
</evidence>
<dbReference type="GO" id="GO:0001508">
    <property type="term" value="P:action potential"/>
    <property type="evidence" value="ECO:0007669"/>
    <property type="project" value="TreeGrafter"/>
</dbReference>
<feature type="compositionally biased region" description="Polar residues" evidence="12">
    <location>
        <begin position="1425"/>
        <end position="1448"/>
    </location>
</feature>
<feature type="compositionally biased region" description="Polar residues" evidence="12">
    <location>
        <begin position="1257"/>
        <end position="1271"/>
    </location>
</feature>
<keyword evidence="7" id="KW-0630">Potassium</keyword>
<feature type="region of interest" description="Disordered" evidence="12">
    <location>
        <begin position="1176"/>
        <end position="1277"/>
    </location>
</feature>
<reference evidence="15" key="2">
    <citation type="journal article" date="2023" name="Science">
        <title>Genomic signatures of disease resistance in endangered staghorn corals.</title>
        <authorList>
            <person name="Vollmer S.V."/>
            <person name="Selwyn J.D."/>
            <person name="Despard B.A."/>
            <person name="Roesel C.L."/>
        </authorList>
    </citation>
    <scope>NUCLEOTIDE SEQUENCE</scope>
    <source>
        <strain evidence="15">K2</strain>
    </source>
</reference>
<dbReference type="FunFam" id="3.30.710.10:FF:000002">
    <property type="entry name" value="Potassium voltage-gated channel subfamily C member 2"/>
    <property type="match status" value="1"/>
</dbReference>
<evidence type="ECO:0000256" key="1">
    <source>
        <dbReference type="ARBA" id="ARBA00004141"/>
    </source>
</evidence>
<feature type="region of interest" description="Disordered" evidence="12">
    <location>
        <begin position="930"/>
        <end position="953"/>
    </location>
</feature>
<evidence type="ECO:0000313" key="16">
    <source>
        <dbReference type="Proteomes" id="UP001249851"/>
    </source>
</evidence>
<evidence type="ECO:0000256" key="12">
    <source>
        <dbReference type="SAM" id="MobiDB-lite"/>
    </source>
</evidence>
<organism evidence="15 16">
    <name type="scientific">Acropora cervicornis</name>
    <name type="common">Staghorn coral</name>
    <dbReference type="NCBI Taxonomy" id="6130"/>
    <lineage>
        <taxon>Eukaryota</taxon>
        <taxon>Metazoa</taxon>
        <taxon>Cnidaria</taxon>
        <taxon>Anthozoa</taxon>
        <taxon>Hexacorallia</taxon>
        <taxon>Scleractinia</taxon>
        <taxon>Astrocoeniina</taxon>
        <taxon>Acroporidae</taxon>
        <taxon>Acropora</taxon>
    </lineage>
</organism>
<dbReference type="InterPro" id="IPR005821">
    <property type="entry name" value="Ion_trans_dom"/>
</dbReference>
<dbReference type="CDD" id="cd18379">
    <property type="entry name" value="BTB_POZ_Kv3_KCNC"/>
    <property type="match status" value="1"/>
</dbReference>
<dbReference type="Gene3D" id="1.10.287.70">
    <property type="match status" value="1"/>
</dbReference>
<dbReference type="SUPFAM" id="SSF54695">
    <property type="entry name" value="POZ domain"/>
    <property type="match status" value="1"/>
</dbReference>
<evidence type="ECO:0000313" key="15">
    <source>
        <dbReference type="EMBL" id="KAK2569136.1"/>
    </source>
</evidence>
<feature type="transmembrane region" description="Helical" evidence="13">
    <location>
        <begin position="222"/>
        <end position="242"/>
    </location>
</feature>
<evidence type="ECO:0000256" key="13">
    <source>
        <dbReference type="SAM" id="Phobius"/>
    </source>
</evidence>
<feature type="compositionally biased region" description="Polar residues" evidence="12">
    <location>
        <begin position="1205"/>
        <end position="1215"/>
    </location>
</feature>
<dbReference type="PANTHER" id="PTHR11537:SF252">
    <property type="entry name" value="POTASSIUM VOLTAGE-GATED CHANNEL PROTEIN SHAW"/>
    <property type="match status" value="1"/>
</dbReference>
<feature type="compositionally biased region" description="Low complexity" evidence="12">
    <location>
        <begin position="795"/>
        <end position="806"/>
    </location>
</feature>
<evidence type="ECO:0000256" key="2">
    <source>
        <dbReference type="ARBA" id="ARBA00022448"/>
    </source>
</evidence>
<feature type="compositionally biased region" description="Basic and acidic residues" evidence="12">
    <location>
        <begin position="1243"/>
        <end position="1254"/>
    </location>
</feature>
<feature type="compositionally biased region" description="Polar residues" evidence="12">
    <location>
        <begin position="661"/>
        <end position="678"/>
    </location>
</feature>
<dbReference type="PRINTS" id="PR01491">
    <property type="entry name" value="KVCHANNEL"/>
</dbReference>
<feature type="domain" description="BTB" evidence="14">
    <location>
        <begin position="18"/>
        <end position="120"/>
    </location>
</feature>
<keyword evidence="16" id="KW-1185">Reference proteome</keyword>
<gene>
    <name evidence="15" type="ORF">P5673_006027</name>
</gene>
<feature type="compositionally biased region" description="Polar residues" evidence="12">
    <location>
        <begin position="604"/>
        <end position="628"/>
    </location>
</feature>
<feature type="compositionally biased region" description="Polar residues" evidence="12">
    <location>
        <begin position="768"/>
        <end position="782"/>
    </location>
</feature>
<dbReference type="Gene3D" id="3.30.710.10">
    <property type="entry name" value="Potassium Channel Kv1.1, Chain A"/>
    <property type="match status" value="1"/>
</dbReference>
<dbReference type="EMBL" id="JARQWQ010000010">
    <property type="protein sequence ID" value="KAK2569136.1"/>
    <property type="molecule type" value="Genomic_DNA"/>
</dbReference>
<protein>
    <submittedName>
        <fullName evidence="15">Potassium voltage-gated channel subfamily C member 1</fullName>
    </submittedName>
</protein>
<evidence type="ECO:0000256" key="3">
    <source>
        <dbReference type="ARBA" id="ARBA00022538"/>
    </source>
</evidence>
<evidence type="ECO:0000256" key="4">
    <source>
        <dbReference type="ARBA" id="ARBA00022692"/>
    </source>
</evidence>
<dbReference type="InterPro" id="IPR028325">
    <property type="entry name" value="VG_K_chnl"/>
</dbReference>
<dbReference type="InterPro" id="IPR003131">
    <property type="entry name" value="T1-type_BTB"/>
</dbReference>
<evidence type="ECO:0000256" key="5">
    <source>
        <dbReference type="ARBA" id="ARBA00022826"/>
    </source>
</evidence>
<dbReference type="GO" id="GO:0051260">
    <property type="term" value="P:protein homooligomerization"/>
    <property type="evidence" value="ECO:0007669"/>
    <property type="project" value="InterPro"/>
</dbReference>
<keyword evidence="8 13" id="KW-1133">Transmembrane helix</keyword>